<dbReference type="Pfam" id="PF12631">
    <property type="entry name" value="MnmE_helical"/>
    <property type="match status" value="1"/>
</dbReference>
<sequence>MKNENRSKDKMHLRHSSVLRWSHLRLKSTLTTAYLPTIYALSTPPGTKSAIAVVRISGAHSKYIYHQITRSRLDPIPRKALLRSLYEPGKNNLLDKALTLFFDSPKTFTGEDLLELHLHGGKAVVNSVLRSIGSLNDRKRGIDIRYALPGEFSQRAFQNGKFDLTEIEGIRVLIDAETETQRRCALSSFNGENKERFALWRQQIVDSIAQLTAIIDFGEDTEIDDIENIFQGTKSDMVQLQREIRQFIKKIDKSSILQSGIRVVLIGPPNAGKSSLVNSISNEDISIISRKPGTTRDAVEVSIDVNGYKVSICDTAGIRSRSTDDIELLGIEKARKKSKQCDLCLLIVDPQNKPFINEDLKQVINTPEFEDKEIVIIVNKKDLLKNDLELKLVLDQVERELRRKHPVLAVSCLTQNGIEELIEKLTDIFQRLSETTDDSDPILVSQRVREILHSDVLYGIEEFFEFAGENGDVVMASESLRHAAEGIGKITGDSVGIEEVLGVVFANFCVGK</sequence>
<dbReference type="Gene3D" id="3.40.50.300">
    <property type="entry name" value="P-loop containing nucleotide triphosphate hydrolases"/>
    <property type="match status" value="1"/>
</dbReference>
<evidence type="ECO:0000256" key="6">
    <source>
        <dbReference type="RuleBase" id="RU003313"/>
    </source>
</evidence>
<dbReference type="GO" id="GO:0005525">
    <property type="term" value="F:GTP binding"/>
    <property type="evidence" value="ECO:0007669"/>
    <property type="project" value="UniProtKB-KW"/>
</dbReference>
<dbReference type="InterPro" id="IPR031168">
    <property type="entry name" value="G_TrmE"/>
</dbReference>
<dbReference type="InterPro" id="IPR027266">
    <property type="entry name" value="TrmE/GcvT-like"/>
</dbReference>
<dbReference type="Gene3D" id="1.20.120.430">
    <property type="entry name" value="tRNA modification GTPase MnmE domain 2"/>
    <property type="match status" value="1"/>
</dbReference>
<keyword evidence="4 6" id="KW-0547">Nucleotide-binding</keyword>
<dbReference type="SUPFAM" id="SSF52540">
    <property type="entry name" value="P-loop containing nucleoside triphosphate hydrolases"/>
    <property type="match status" value="1"/>
</dbReference>
<dbReference type="PROSITE" id="PS51709">
    <property type="entry name" value="G_TRME"/>
    <property type="match status" value="1"/>
</dbReference>
<evidence type="ECO:0000256" key="2">
    <source>
        <dbReference type="ARBA" id="ARBA00011043"/>
    </source>
</evidence>
<evidence type="ECO:0000259" key="7">
    <source>
        <dbReference type="PROSITE" id="PS51709"/>
    </source>
</evidence>
<dbReference type="EMBL" id="HG316471">
    <property type="protein sequence ID" value="CDF92022.1"/>
    <property type="molecule type" value="Genomic_DNA"/>
</dbReference>
<dbReference type="NCBIfam" id="TIGR00450">
    <property type="entry name" value="mnmE_trmE_thdF"/>
    <property type="match status" value="1"/>
</dbReference>
<dbReference type="InterPro" id="IPR027368">
    <property type="entry name" value="MnmE_dom2"/>
</dbReference>
<dbReference type="AlphaFoldDB" id="A0A8J2TBX5"/>
<evidence type="ECO:0000256" key="1">
    <source>
        <dbReference type="ARBA" id="ARBA00004173"/>
    </source>
</evidence>
<keyword evidence="5 6" id="KW-0342">GTP-binding</keyword>
<evidence type="ECO:0000256" key="4">
    <source>
        <dbReference type="ARBA" id="ARBA00022741"/>
    </source>
</evidence>
<dbReference type="GO" id="GO:0030488">
    <property type="term" value="P:tRNA methylation"/>
    <property type="evidence" value="ECO:0007669"/>
    <property type="project" value="TreeGrafter"/>
</dbReference>
<dbReference type="FunFam" id="3.30.1360.120:FF:000007">
    <property type="entry name" value="tRNA modification GTPase GTPBP3, mitochondrial"/>
    <property type="match status" value="1"/>
</dbReference>
<dbReference type="Pfam" id="PF10396">
    <property type="entry name" value="TrmE_N"/>
    <property type="match status" value="1"/>
</dbReference>
<accession>A0A8J2TBX5</accession>
<comment type="similarity">
    <text evidence="2 6">Belongs to the TRAFAC class TrmE-Era-EngA-EngB-Septin-like GTPase superfamily. TrmE GTPase family.</text>
</comment>
<dbReference type="Proteomes" id="UP000019375">
    <property type="component" value="Unassembled WGS sequence"/>
</dbReference>
<dbReference type="NCBIfam" id="NF003661">
    <property type="entry name" value="PRK05291.1-3"/>
    <property type="match status" value="1"/>
</dbReference>
<feature type="domain" description="TrmE-type G" evidence="7">
    <location>
        <begin position="260"/>
        <end position="430"/>
    </location>
</feature>
<dbReference type="CDD" id="cd04164">
    <property type="entry name" value="trmE"/>
    <property type="match status" value="1"/>
</dbReference>
<dbReference type="NCBIfam" id="TIGR00231">
    <property type="entry name" value="small_GTP"/>
    <property type="match status" value="1"/>
</dbReference>
<evidence type="ECO:0000313" key="8">
    <source>
        <dbReference type="EMBL" id="CDF92022.1"/>
    </source>
</evidence>
<name>A0A8J2TBX5_ZYGB2</name>
<keyword evidence="3 6" id="KW-0819">tRNA processing</keyword>
<protein>
    <submittedName>
        <fullName evidence="8">ZYBA0S18-00320g1_1</fullName>
    </submittedName>
</protein>
<dbReference type="InterPro" id="IPR006073">
    <property type="entry name" value="GTP-bd"/>
</dbReference>
<organism evidence="8 9">
    <name type="scientific">Zygosaccharomyces bailii (strain CLIB 213 / ATCC 58445 / CBS 680 / BCRC 21525 / NBRC 1098 / NCYC 1416 / NRRL Y-2227)</name>
    <dbReference type="NCBI Taxonomy" id="1333698"/>
    <lineage>
        <taxon>Eukaryota</taxon>
        <taxon>Fungi</taxon>
        <taxon>Dikarya</taxon>
        <taxon>Ascomycota</taxon>
        <taxon>Saccharomycotina</taxon>
        <taxon>Saccharomycetes</taxon>
        <taxon>Saccharomycetales</taxon>
        <taxon>Saccharomycetaceae</taxon>
        <taxon>Zygosaccharomyces</taxon>
    </lineage>
</organism>
<dbReference type="CDD" id="cd14858">
    <property type="entry name" value="TrmE_N"/>
    <property type="match status" value="1"/>
</dbReference>
<dbReference type="OrthoDB" id="188276at2759"/>
<comment type="subcellular location">
    <subcellularLocation>
        <location evidence="1">Mitochondrion</location>
    </subcellularLocation>
</comment>
<dbReference type="HAMAP" id="MF_00379">
    <property type="entry name" value="GTPase_MnmE"/>
    <property type="match status" value="1"/>
</dbReference>
<evidence type="ECO:0000313" key="9">
    <source>
        <dbReference type="Proteomes" id="UP000019375"/>
    </source>
</evidence>
<dbReference type="InterPro" id="IPR018948">
    <property type="entry name" value="GTP-bd_TrmE_N"/>
</dbReference>
<dbReference type="GO" id="GO:0003924">
    <property type="term" value="F:GTPase activity"/>
    <property type="evidence" value="ECO:0007669"/>
    <property type="project" value="InterPro"/>
</dbReference>
<dbReference type="InterPro" id="IPR004520">
    <property type="entry name" value="GTPase_MnmE"/>
</dbReference>
<evidence type="ECO:0000256" key="3">
    <source>
        <dbReference type="ARBA" id="ARBA00022694"/>
    </source>
</evidence>
<dbReference type="PANTHER" id="PTHR42714">
    <property type="entry name" value="TRNA MODIFICATION GTPASE GTPBP3"/>
    <property type="match status" value="1"/>
</dbReference>
<dbReference type="InterPro" id="IPR005225">
    <property type="entry name" value="Small_GTP-bd"/>
</dbReference>
<dbReference type="InterPro" id="IPR027417">
    <property type="entry name" value="P-loop_NTPase"/>
</dbReference>
<dbReference type="GO" id="GO:0005739">
    <property type="term" value="C:mitochondrion"/>
    <property type="evidence" value="ECO:0007669"/>
    <property type="project" value="UniProtKB-SubCell"/>
</dbReference>
<evidence type="ECO:0000256" key="5">
    <source>
        <dbReference type="ARBA" id="ARBA00023134"/>
    </source>
</evidence>
<dbReference type="Gene3D" id="3.30.1360.120">
    <property type="entry name" value="Probable tRNA modification gtpase trme, domain 1"/>
    <property type="match status" value="1"/>
</dbReference>
<reference evidence="9" key="1">
    <citation type="journal article" date="2013" name="Genome Announc.">
        <title>Genome sequence of the food spoilage yeast Zygosaccharomyces bailii CLIB 213(T).</title>
        <authorList>
            <person name="Galeote V."/>
            <person name="Bigey F."/>
            <person name="Devillers H."/>
            <person name="Neuveglise C."/>
            <person name="Dequin S."/>
        </authorList>
    </citation>
    <scope>NUCLEOTIDE SEQUENCE [LARGE SCALE GENOMIC DNA]</scope>
    <source>
        <strain evidence="9">CLIB 213 / ATCC 58445 / CBS 680 / CCRC 21525 / NBRC 1098 / NCYC 1416 / NRRL Y-2227</strain>
    </source>
</reference>
<proteinExistence type="inferred from homology"/>
<dbReference type="GO" id="GO:0002098">
    <property type="term" value="P:tRNA wobble uridine modification"/>
    <property type="evidence" value="ECO:0007669"/>
    <property type="project" value="TreeGrafter"/>
</dbReference>
<dbReference type="InterPro" id="IPR025867">
    <property type="entry name" value="MnmE_helical"/>
</dbReference>
<dbReference type="Pfam" id="PF01926">
    <property type="entry name" value="MMR_HSR1"/>
    <property type="match status" value="1"/>
</dbReference>
<gene>
    <name evidence="8" type="ORF">BN860_00320g</name>
</gene>
<keyword evidence="9" id="KW-1185">Reference proteome</keyword>
<dbReference type="PRINTS" id="PR00449">
    <property type="entry name" value="RASTRNSFRMNG"/>
</dbReference>
<dbReference type="PANTHER" id="PTHR42714:SF2">
    <property type="entry name" value="TRNA MODIFICATION GTPASE GTPBP3, MITOCHONDRIAL"/>
    <property type="match status" value="1"/>
</dbReference>